<name>A0A4C1XSW8_EUMVA</name>
<evidence type="ECO:0000313" key="2">
    <source>
        <dbReference type="Proteomes" id="UP000299102"/>
    </source>
</evidence>
<reference evidence="1 2" key="1">
    <citation type="journal article" date="2019" name="Commun. Biol.">
        <title>The bagworm genome reveals a unique fibroin gene that provides high tensile strength.</title>
        <authorList>
            <person name="Kono N."/>
            <person name="Nakamura H."/>
            <person name="Ohtoshi R."/>
            <person name="Tomita M."/>
            <person name="Numata K."/>
            <person name="Arakawa K."/>
        </authorList>
    </citation>
    <scope>NUCLEOTIDE SEQUENCE [LARGE SCALE GENOMIC DNA]</scope>
</reference>
<evidence type="ECO:0008006" key="3">
    <source>
        <dbReference type="Google" id="ProtNLM"/>
    </source>
</evidence>
<protein>
    <recommendedName>
        <fullName evidence="3">Reverse transcriptase domain-containing protein</fullName>
    </recommendedName>
</protein>
<organism evidence="1 2">
    <name type="scientific">Eumeta variegata</name>
    <name type="common">Bagworm moth</name>
    <name type="synonym">Eumeta japonica</name>
    <dbReference type="NCBI Taxonomy" id="151549"/>
    <lineage>
        <taxon>Eukaryota</taxon>
        <taxon>Metazoa</taxon>
        <taxon>Ecdysozoa</taxon>
        <taxon>Arthropoda</taxon>
        <taxon>Hexapoda</taxon>
        <taxon>Insecta</taxon>
        <taxon>Pterygota</taxon>
        <taxon>Neoptera</taxon>
        <taxon>Endopterygota</taxon>
        <taxon>Lepidoptera</taxon>
        <taxon>Glossata</taxon>
        <taxon>Ditrysia</taxon>
        <taxon>Tineoidea</taxon>
        <taxon>Psychidae</taxon>
        <taxon>Oiketicinae</taxon>
        <taxon>Eumeta</taxon>
    </lineage>
</organism>
<dbReference type="Proteomes" id="UP000299102">
    <property type="component" value="Unassembled WGS sequence"/>
</dbReference>
<sequence length="106" mass="11793">MRSLPRPIEAGVPRGSLLSPIVYSLYTDHIPRHISARVLLTDTDASGGARAVFHEHGGHCNENYEDNTQIEIFPELSSHVISPSAHADRAHFPAVKCKWKRTLDII</sequence>
<dbReference type="EMBL" id="BGZK01000947">
    <property type="protein sequence ID" value="GBP66112.1"/>
    <property type="molecule type" value="Genomic_DNA"/>
</dbReference>
<proteinExistence type="predicted"/>
<comment type="caution">
    <text evidence="1">The sequence shown here is derived from an EMBL/GenBank/DDBJ whole genome shotgun (WGS) entry which is preliminary data.</text>
</comment>
<gene>
    <name evidence="1" type="ORF">EVAR_37574_1</name>
</gene>
<keyword evidence="2" id="KW-1185">Reference proteome</keyword>
<dbReference type="AlphaFoldDB" id="A0A4C1XSW8"/>
<evidence type="ECO:0000313" key="1">
    <source>
        <dbReference type="EMBL" id="GBP66112.1"/>
    </source>
</evidence>
<accession>A0A4C1XSW8</accession>